<evidence type="ECO:0000313" key="3">
    <source>
        <dbReference type="EMBL" id="SHF77212.1"/>
    </source>
</evidence>
<reference evidence="3 5" key="2">
    <citation type="submission" date="2016-11" db="EMBL/GenBank/DDBJ databases">
        <authorList>
            <person name="Jaros S."/>
            <person name="Januszkiewicz K."/>
            <person name="Wedrychowicz H."/>
        </authorList>
    </citation>
    <scope>NUCLEOTIDE SEQUENCE [LARGE SCALE GENOMIC DNA]</scope>
    <source>
        <strain evidence="3 5">DSM 17137</strain>
    </source>
</reference>
<organism evidence="2 4">
    <name type="scientific">Devosia limi DSM 17137</name>
    <dbReference type="NCBI Taxonomy" id="1121477"/>
    <lineage>
        <taxon>Bacteria</taxon>
        <taxon>Pseudomonadati</taxon>
        <taxon>Pseudomonadota</taxon>
        <taxon>Alphaproteobacteria</taxon>
        <taxon>Hyphomicrobiales</taxon>
        <taxon>Devosiaceae</taxon>
        <taxon>Devosia</taxon>
    </lineage>
</organism>
<dbReference type="RefSeq" id="WP_046134672.1">
    <property type="nucleotide sequence ID" value="NZ_FQVC01000013.1"/>
</dbReference>
<dbReference type="InterPro" id="IPR021265">
    <property type="entry name" value="DUF2842"/>
</dbReference>
<evidence type="ECO:0000313" key="2">
    <source>
        <dbReference type="EMBL" id="KKB85155.1"/>
    </source>
</evidence>
<gene>
    <name evidence="3" type="ORF">SAMN02745223_03513</name>
    <name evidence="2" type="ORF">VW29_07405</name>
</gene>
<dbReference type="OrthoDB" id="7510023at2"/>
<dbReference type="Proteomes" id="UP000184533">
    <property type="component" value="Unassembled WGS sequence"/>
</dbReference>
<name>A0A0F5LS14_9HYPH</name>
<evidence type="ECO:0008006" key="6">
    <source>
        <dbReference type="Google" id="ProtNLM"/>
    </source>
</evidence>
<dbReference type="Proteomes" id="UP000033608">
    <property type="component" value="Unassembled WGS sequence"/>
</dbReference>
<evidence type="ECO:0000313" key="4">
    <source>
        <dbReference type="Proteomes" id="UP000033608"/>
    </source>
</evidence>
<proteinExistence type="predicted"/>
<keyword evidence="1" id="KW-1133">Transmembrane helix</keyword>
<feature type="transmembrane region" description="Helical" evidence="1">
    <location>
        <begin position="12"/>
        <end position="32"/>
    </location>
</feature>
<keyword evidence="1" id="KW-0812">Transmembrane</keyword>
<keyword evidence="4" id="KW-1185">Reference proteome</keyword>
<evidence type="ECO:0000313" key="5">
    <source>
        <dbReference type="Proteomes" id="UP000184533"/>
    </source>
</evidence>
<dbReference type="EMBL" id="LAJF01000060">
    <property type="protein sequence ID" value="KKB85155.1"/>
    <property type="molecule type" value="Genomic_DNA"/>
</dbReference>
<keyword evidence="1" id="KW-0472">Membrane</keyword>
<sequence length="68" mass="7830">MTQRNRKLIGIVLILVSIVAWLWVGTALYLALLQGSPWWILIPFFCVIGVGWLYPAMVIIRWMARADD</sequence>
<reference evidence="2 4" key="1">
    <citation type="submission" date="2015-03" db="EMBL/GenBank/DDBJ databases">
        <authorList>
            <person name="Hassan Y.I."/>
            <person name="Lepp D."/>
            <person name="Zhou T."/>
        </authorList>
    </citation>
    <scope>NUCLEOTIDE SEQUENCE [LARGE SCALE GENOMIC DNA]</scope>
    <source>
        <strain evidence="2 4">DSM 17137</strain>
    </source>
</reference>
<evidence type="ECO:0000256" key="1">
    <source>
        <dbReference type="SAM" id="Phobius"/>
    </source>
</evidence>
<dbReference type="EMBL" id="FQVC01000013">
    <property type="protein sequence ID" value="SHF77212.1"/>
    <property type="molecule type" value="Genomic_DNA"/>
</dbReference>
<feature type="transmembrane region" description="Helical" evidence="1">
    <location>
        <begin position="38"/>
        <end position="60"/>
    </location>
</feature>
<dbReference type="PATRIC" id="fig|1121477.3.peg.2569"/>
<accession>A0A0F5LS14</accession>
<dbReference type="AlphaFoldDB" id="A0A0F5LS14"/>
<dbReference type="Pfam" id="PF11003">
    <property type="entry name" value="DUF2842"/>
    <property type="match status" value="1"/>
</dbReference>
<protein>
    <recommendedName>
        <fullName evidence="6">DUF2842 domain-containing protein</fullName>
    </recommendedName>
</protein>